<name>A0ABV0XU78_9TELE</name>
<reference evidence="1 2" key="1">
    <citation type="submission" date="2021-06" db="EMBL/GenBank/DDBJ databases">
        <authorList>
            <person name="Palmer J.M."/>
        </authorList>
    </citation>
    <scope>NUCLEOTIDE SEQUENCE [LARGE SCALE GENOMIC DNA]</scope>
    <source>
        <strain evidence="1 2">AS_MEX2019</strain>
        <tissue evidence="1">Muscle</tissue>
    </source>
</reference>
<sequence>VSLTPARTLMTICGLTFSFQASCGLRIITPQLQANKPQIILSLPSFTTDLSFFPRPRRIILQTSKHLVSRHCCFPPDLNTCSSQFIVR</sequence>
<dbReference type="EMBL" id="JAHRIP010012298">
    <property type="protein sequence ID" value="MEQ2285006.1"/>
    <property type="molecule type" value="Genomic_DNA"/>
</dbReference>
<proteinExistence type="predicted"/>
<comment type="caution">
    <text evidence="1">The sequence shown here is derived from an EMBL/GenBank/DDBJ whole genome shotgun (WGS) entry which is preliminary data.</text>
</comment>
<accession>A0ABV0XU78</accession>
<dbReference type="Proteomes" id="UP001469553">
    <property type="component" value="Unassembled WGS sequence"/>
</dbReference>
<feature type="non-terminal residue" evidence="1">
    <location>
        <position position="1"/>
    </location>
</feature>
<gene>
    <name evidence="1" type="ORF">AMECASPLE_027391</name>
</gene>
<keyword evidence="2" id="KW-1185">Reference proteome</keyword>
<organism evidence="1 2">
    <name type="scientific">Ameca splendens</name>
    <dbReference type="NCBI Taxonomy" id="208324"/>
    <lineage>
        <taxon>Eukaryota</taxon>
        <taxon>Metazoa</taxon>
        <taxon>Chordata</taxon>
        <taxon>Craniata</taxon>
        <taxon>Vertebrata</taxon>
        <taxon>Euteleostomi</taxon>
        <taxon>Actinopterygii</taxon>
        <taxon>Neopterygii</taxon>
        <taxon>Teleostei</taxon>
        <taxon>Neoteleostei</taxon>
        <taxon>Acanthomorphata</taxon>
        <taxon>Ovalentaria</taxon>
        <taxon>Atherinomorphae</taxon>
        <taxon>Cyprinodontiformes</taxon>
        <taxon>Goodeidae</taxon>
        <taxon>Ameca</taxon>
    </lineage>
</organism>
<protein>
    <submittedName>
        <fullName evidence="1">Uncharacterized protein</fullName>
    </submittedName>
</protein>
<evidence type="ECO:0000313" key="2">
    <source>
        <dbReference type="Proteomes" id="UP001469553"/>
    </source>
</evidence>
<evidence type="ECO:0000313" key="1">
    <source>
        <dbReference type="EMBL" id="MEQ2285006.1"/>
    </source>
</evidence>